<protein>
    <recommendedName>
        <fullName evidence="1">Transposase IS4-like domain-containing protein</fullName>
    </recommendedName>
</protein>
<keyword evidence="3" id="KW-1185">Reference proteome</keyword>
<gene>
    <name evidence="2" type="ORF">HNR42_003671</name>
</gene>
<feature type="domain" description="Transposase IS4-like" evidence="1">
    <location>
        <begin position="137"/>
        <end position="292"/>
    </location>
</feature>
<evidence type="ECO:0000313" key="2">
    <source>
        <dbReference type="EMBL" id="MBB6100196.1"/>
    </source>
</evidence>
<dbReference type="NCBIfam" id="NF033591">
    <property type="entry name" value="transpos_IS4_2"/>
    <property type="match status" value="1"/>
</dbReference>
<dbReference type="GO" id="GO:0003677">
    <property type="term" value="F:DNA binding"/>
    <property type="evidence" value="ECO:0007669"/>
    <property type="project" value="InterPro"/>
</dbReference>
<dbReference type="AlphaFoldDB" id="A0A841I593"/>
<proteinExistence type="predicted"/>
<dbReference type="GO" id="GO:0004803">
    <property type="term" value="F:transposase activity"/>
    <property type="evidence" value="ECO:0007669"/>
    <property type="project" value="InterPro"/>
</dbReference>
<dbReference type="InterPro" id="IPR012337">
    <property type="entry name" value="RNaseH-like_sf"/>
</dbReference>
<feature type="non-terminal residue" evidence="2">
    <location>
        <position position="338"/>
    </location>
</feature>
<dbReference type="InterPro" id="IPR002559">
    <property type="entry name" value="Transposase_11"/>
</dbReference>
<comment type="caution">
    <text evidence="2">The sequence shown here is derived from an EMBL/GenBank/DDBJ whole genome shotgun (WGS) entry which is preliminary data.</text>
</comment>
<dbReference type="EMBL" id="JACHHG010000029">
    <property type="protein sequence ID" value="MBB6100196.1"/>
    <property type="molecule type" value="Genomic_DNA"/>
</dbReference>
<accession>A0A841I593</accession>
<evidence type="ECO:0000259" key="1">
    <source>
        <dbReference type="Pfam" id="PF01609"/>
    </source>
</evidence>
<sequence>MPSIAKHPHVELQAALKPAFPLDARRLTVLTALVLAMIQARSVVLYTLKNYVQLPGTRAMRYQRLLRFVQFTVPEGLFTQFVLSVLPPGELWLILDRTNWKLGKQDINILLLSATWKGVSFPLLWTLLPHGGASGQQDRIALLKRFLLSCGERKVAGVMADREFLGGAWFTFLAEHSIAPCIRLRRDVRVNGIPVWACFCQLQIGELRVWHRRMNVQGVRLRVLATRNAAGEILYLAYRGWPRQNLRRYALRWQAETLHSCLKSRGFHLEDTGLTHAARVSTLLMITSLAFVWACLTGELHAASHGIKRKAHRQPAVSVFRHGLDHLQDLLLHPSTAS</sequence>
<organism evidence="2 3">
    <name type="scientific">Deinobacterium chartae</name>
    <dbReference type="NCBI Taxonomy" id="521158"/>
    <lineage>
        <taxon>Bacteria</taxon>
        <taxon>Thermotogati</taxon>
        <taxon>Deinococcota</taxon>
        <taxon>Deinococci</taxon>
        <taxon>Deinococcales</taxon>
        <taxon>Deinococcaceae</taxon>
        <taxon>Deinobacterium</taxon>
    </lineage>
</organism>
<name>A0A841I593_9DEIO</name>
<reference evidence="2 3" key="1">
    <citation type="submission" date="2020-08" db="EMBL/GenBank/DDBJ databases">
        <title>Genomic Encyclopedia of Type Strains, Phase IV (KMG-IV): sequencing the most valuable type-strain genomes for metagenomic binning, comparative biology and taxonomic classification.</title>
        <authorList>
            <person name="Goeker M."/>
        </authorList>
    </citation>
    <scope>NUCLEOTIDE SEQUENCE [LARGE SCALE GENOMIC DNA]</scope>
    <source>
        <strain evidence="2 3">DSM 21458</strain>
    </source>
</reference>
<dbReference type="SUPFAM" id="SSF53098">
    <property type="entry name" value="Ribonuclease H-like"/>
    <property type="match status" value="1"/>
</dbReference>
<dbReference type="Pfam" id="PF01609">
    <property type="entry name" value="DDE_Tnp_1"/>
    <property type="match status" value="1"/>
</dbReference>
<evidence type="ECO:0000313" key="3">
    <source>
        <dbReference type="Proteomes" id="UP000569951"/>
    </source>
</evidence>
<dbReference type="GO" id="GO:0006313">
    <property type="term" value="P:DNA transposition"/>
    <property type="evidence" value="ECO:0007669"/>
    <property type="project" value="InterPro"/>
</dbReference>
<dbReference type="RefSeq" id="WP_183988930.1">
    <property type="nucleotide sequence ID" value="NZ_JACHHG010000029.1"/>
</dbReference>
<dbReference type="InterPro" id="IPR047658">
    <property type="entry name" value="IS4-like_transpos"/>
</dbReference>
<dbReference type="Proteomes" id="UP000569951">
    <property type="component" value="Unassembled WGS sequence"/>
</dbReference>